<dbReference type="FunFam" id="3.30.160.60:FF:000446">
    <property type="entry name" value="Zinc finger protein"/>
    <property type="match status" value="1"/>
</dbReference>
<proteinExistence type="predicted"/>
<dbReference type="AlphaFoldDB" id="A0A317XW77"/>
<dbReference type="InterPro" id="IPR013087">
    <property type="entry name" value="Znf_C2H2_type"/>
</dbReference>
<dbReference type="PANTHER" id="PTHR47427:SF2">
    <property type="entry name" value="C2H2-TYPE DOMAIN-CONTAINING PROTEIN"/>
    <property type="match status" value="1"/>
</dbReference>
<name>A0A317XW77_9BASI</name>
<feature type="region of interest" description="Disordered" evidence="7">
    <location>
        <begin position="335"/>
        <end position="399"/>
    </location>
</feature>
<keyword evidence="3 6" id="KW-0863">Zinc-finger</keyword>
<feature type="compositionally biased region" description="Polar residues" evidence="7">
    <location>
        <begin position="460"/>
        <end position="470"/>
    </location>
</feature>
<evidence type="ECO:0000259" key="8">
    <source>
        <dbReference type="PROSITE" id="PS50157"/>
    </source>
</evidence>
<dbReference type="EMBL" id="KZ819190">
    <property type="protein sequence ID" value="PWZ01561.1"/>
    <property type="molecule type" value="Genomic_DNA"/>
</dbReference>
<gene>
    <name evidence="9" type="ORF">BCV70DRAFT_76521</name>
</gene>
<keyword evidence="2" id="KW-0479">Metal-binding</keyword>
<evidence type="ECO:0000256" key="1">
    <source>
        <dbReference type="ARBA" id="ARBA00004123"/>
    </source>
</evidence>
<feature type="region of interest" description="Disordered" evidence="7">
    <location>
        <begin position="185"/>
        <end position="209"/>
    </location>
</feature>
<accession>A0A317XW77</accession>
<dbReference type="STRING" id="1882483.A0A317XW77"/>
<dbReference type="InterPro" id="IPR052127">
    <property type="entry name" value="STE12_transcription_factor"/>
</dbReference>
<dbReference type="SMART" id="SM00355">
    <property type="entry name" value="ZnF_C2H2"/>
    <property type="match status" value="2"/>
</dbReference>
<feature type="region of interest" description="Disordered" evidence="7">
    <location>
        <begin position="460"/>
        <end position="482"/>
    </location>
</feature>
<sequence>MHGQDHHEPLSQNSLGLLQGLQSSPYSSSPYCSSPSSHPMPAPVTMAHTYTAPAYSFAASSMSESCFMARRGSVSSASSSCLSVGQVSDRSGPHESYSPRSFTPNESPLAIPGNLSTLSGLAIGTPDAENHQDFGSYVEPSSFQPDQHNALLALSHGHDEMAFQMPPPAHSKRRAIQSFDVAMLSSQSKSELDSDGSEEATPMPASTGTFVGHASMNLSESFRAAQVPVTPHSTVSRASFGPGPTCNVTPGHSFSPTSTPESPFNLSSSVSLRRFDSTDSFAGDMSGAYDNQAPHSATPPMLSLSHLHGTLKKEPSFQPNLAFRDHFQSPAAFQPHRASLPDMSPGGMASLTPSSSAAMGRTMSTPVPHLTRSSTSSEASSMGSFPSTPSSSIASSHDARGKSGLFYPSTPAQGLMSPGFDPYYSAPSVTGHRSNSMASLGSPIEDVSFSSLLDGRSRSFSASVARNTPRSRTRNAGPPPLIVSSADKLHVCHCGKRFKRMEHLKRHNRTHTQERPHKCPVETCGKFFGRSDNLAQHLKTHFRPAGLVGRSSELLSLTTGTDKFQTSEPRHDPHAAAAAAAAAAAQAAASINSKRGSVSQSCLGGPIALSKPMAPRQVLAPAGGISANSSPIMPTTGSGLQMSSYFA</sequence>
<feature type="domain" description="C2H2-type" evidence="8">
    <location>
        <begin position="517"/>
        <end position="541"/>
    </location>
</feature>
<dbReference type="PROSITE" id="PS00028">
    <property type="entry name" value="ZINC_FINGER_C2H2_1"/>
    <property type="match status" value="1"/>
</dbReference>
<feature type="compositionally biased region" description="Polar residues" evidence="7">
    <location>
        <begin position="351"/>
        <end position="365"/>
    </location>
</feature>
<protein>
    <recommendedName>
        <fullName evidence="8">C2H2-type domain-containing protein</fullName>
    </recommendedName>
</protein>
<dbReference type="PANTHER" id="PTHR47427">
    <property type="entry name" value="PROTEIN STE12"/>
    <property type="match status" value="1"/>
</dbReference>
<keyword evidence="4" id="KW-0862">Zinc</keyword>
<dbReference type="Pfam" id="PF00096">
    <property type="entry name" value="zf-C2H2"/>
    <property type="match status" value="1"/>
</dbReference>
<evidence type="ECO:0000256" key="7">
    <source>
        <dbReference type="SAM" id="MobiDB-lite"/>
    </source>
</evidence>
<keyword evidence="5" id="KW-0539">Nucleus</keyword>
<dbReference type="GO" id="GO:1990527">
    <property type="term" value="C:Tec1p-Ste12p-Dig1p complex"/>
    <property type="evidence" value="ECO:0007669"/>
    <property type="project" value="TreeGrafter"/>
</dbReference>
<evidence type="ECO:0000256" key="3">
    <source>
        <dbReference type="ARBA" id="ARBA00022771"/>
    </source>
</evidence>
<reference evidence="9 10" key="1">
    <citation type="journal article" date="2018" name="Mol. Biol. Evol.">
        <title>Broad Genomic Sampling Reveals a Smut Pathogenic Ancestry of the Fungal Clade Ustilaginomycotina.</title>
        <authorList>
            <person name="Kijpornyongpan T."/>
            <person name="Mondo S.J."/>
            <person name="Barry K."/>
            <person name="Sandor L."/>
            <person name="Lee J."/>
            <person name="Lipzen A."/>
            <person name="Pangilinan J."/>
            <person name="LaButti K."/>
            <person name="Hainaut M."/>
            <person name="Henrissat B."/>
            <person name="Grigoriev I.V."/>
            <person name="Spatafora J.W."/>
            <person name="Aime M.C."/>
        </authorList>
    </citation>
    <scope>NUCLEOTIDE SEQUENCE [LARGE SCALE GENOMIC DNA]</scope>
    <source>
        <strain evidence="9 10">MCA 3645</strain>
    </source>
</reference>
<dbReference type="FunFam" id="3.30.160.60:FF:004170">
    <property type="match status" value="1"/>
</dbReference>
<evidence type="ECO:0000256" key="5">
    <source>
        <dbReference type="ARBA" id="ARBA00023242"/>
    </source>
</evidence>
<evidence type="ECO:0000313" key="10">
    <source>
        <dbReference type="Proteomes" id="UP000246740"/>
    </source>
</evidence>
<feature type="region of interest" description="Disordered" evidence="7">
    <location>
        <begin position="83"/>
        <end position="113"/>
    </location>
</feature>
<feature type="domain" description="C2H2-type" evidence="8">
    <location>
        <begin position="490"/>
        <end position="516"/>
    </location>
</feature>
<evidence type="ECO:0000313" key="9">
    <source>
        <dbReference type="EMBL" id="PWZ01561.1"/>
    </source>
</evidence>
<feature type="region of interest" description="Disordered" evidence="7">
    <location>
        <begin position="283"/>
        <end position="303"/>
    </location>
</feature>
<dbReference type="OrthoDB" id="654211at2759"/>
<dbReference type="Gene3D" id="3.30.160.60">
    <property type="entry name" value="Classic Zinc Finger"/>
    <property type="match status" value="2"/>
</dbReference>
<dbReference type="GO" id="GO:1990526">
    <property type="term" value="C:Ste12p-Dig1p-Dig2p complex"/>
    <property type="evidence" value="ECO:0007669"/>
    <property type="project" value="TreeGrafter"/>
</dbReference>
<feature type="compositionally biased region" description="Low complexity" evidence="7">
    <location>
        <begin position="253"/>
        <end position="264"/>
    </location>
</feature>
<dbReference type="Proteomes" id="UP000246740">
    <property type="component" value="Unassembled WGS sequence"/>
</dbReference>
<feature type="compositionally biased region" description="Low complexity" evidence="7">
    <location>
        <begin position="373"/>
        <end position="396"/>
    </location>
</feature>
<dbReference type="GO" id="GO:0008270">
    <property type="term" value="F:zinc ion binding"/>
    <property type="evidence" value="ECO:0007669"/>
    <property type="project" value="UniProtKB-KW"/>
</dbReference>
<comment type="subcellular location">
    <subcellularLocation>
        <location evidence="1">Nucleus</location>
    </subcellularLocation>
</comment>
<dbReference type="InParanoid" id="A0A317XW77"/>
<dbReference type="InterPro" id="IPR036236">
    <property type="entry name" value="Znf_C2H2_sf"/>
</dbReference>
<evidence type="ECO:0000256" key="6">
    <source>
        <dbReference type="PROSITE-ProRule" id="PRU00042"/>
    </source>
</evidence>
<evidence type="ECO:0000256" key="2">
    <source>
        <dbReference type="ARBA" id="ARBA00022723"/>
    </source>
</evidence>
<evidence type="ECO:0000256" key="4">
    <source>
        <dbReference type="ARBA" id="ARBA00022833"/>
    </source>
</evidence>
<dbReference type="PROSITE" id="PS50157">
    <property type="entry name" value="ZINC_FINGER_C2H2_2"/>
    <property type="match status" value="2"/>
</dbReference>
<dbReference type="GO" id="GO:0005634">
    <property type="term" value="C:nucleus"/>
    <property type="evidence" value="ECO:0007669"/>
    <property type="project" value="UniProtKB-SubCell"/>
</dbReference>
<feature type="region of interest" description="Disordered" evidence="7">
    <location>
        <begin position="233"/>
        <end position="265"/>
    </location>
</feature>
<keyword evidence="10" id="KW-1185">Reference proteome</keyword>
<organism evidence="9 10">
    <name type="scientific">Testicularia cyperi</name>
    <dbReference type="NCBI Taxonomy" id="1882483"/>
    <lineage>
        <taxon>Eukaryota</taxon>
        <taxon>Fungi</taxon>
        <taxon>Dikarya</taxon>
        <taxon>Basidiomycota</taxon>
        <taxon>Ustilaginomycotina</taxon>
        <taxon>Ustilaginomycetes</taxon>
        <taxon>Ustilaginales</taxon>
        <taxon>Anthracoideaceae</taxon>
        <taxon>Testicularia</taxon>
    </lineage>
</organism>
<dbReference type="SUPFAM" id="SSF57667">
    <property type="entry name" value="beta-beta-alpha zinc fingers"/>
    <property type="match status" value="1"/>
</dbReference>
<dbReference type="GO" id="GO:0003700">
    <property type="term" value="F:DNA-binding transcription factor activity"/>
    <property type="evidence" value="ECO:0007669"/>
    <property type="project" value="TreeGrafter"/>
</dbReference>